<gene>
    <name evidence="4" type="ordered locus">Hprae_1522</name>
</gene>
<dbReference type="GO" id="GO:0016994">
    <property type="term" value="F:precorrin-6A reductase activity"/>
    <property type="evidence" value="ECO:0007669"/>
    <property type="project" value="InterPro"/>
</dbReference>
<name>E3DP16_HALPG</name>
<keyword evidence="2" id="KW-0169">Cobalamin biosynthesis</keyword>
<comment type="pathway">
    <text evidence="1">Cofactor biosynthesis; adenosylcobalamin biosynthesis.</text>
</comment>
<evidence type="ECO:0000256" key="3">
    <source>
        <dbReference type="ARBA" id="ARBA00023002"/>
    </source>
</evidence>
<dbReference type="PANTHER" id="PTHR36925:SF1">
    <property type="entry name" value="COBALT-PRECORRIN-6A REDUCTASE"/>
    <property type="match status" value="1"/>
</dbReference>
<dbReference type="OrthoDB" id="9780707at2"/>
<dbReference type="InterPro" id="IPR003723">
    <property type="entry name" value="Precorrin-6x_reduct"/>
</dbReference>
<reference evidence="4 5" key="2">
    <citation type="journal article" date="2011" name="Stand. Genomic Sci.">
        <title>Complete genome sequence of the extremely halophilic Halanaerobium praevalens type strain (GSL).</title>
        <authorList>
            <person name="Ivanova N."/>
            <person name="Sikorski J."/>
            <person name="Chertkov O."/>
            <person name="Nolan M."/>
            <person name="Lucas S."/>
            <person name="Hammon N."/>
            <person name="Deshpande S."/>
            <person name="Cheng J.F."/>
            <person name="Tapia R."/>
            <person name="Han C."/>
            <person name="Goodwin L."/>
            <person name="Pitluck S."/>
            <person name="Huntemann M."/>
            <person name="Liolios K."/>
            <person name="Pagani I."/>
            <person name="Mavromatis K."/>
            <person name="Ovchinikova G."/>
            <person name="Pati A."/>
            <person name="Chen A."/>
            <person name="Palaniappan K."/>
            <person name="Land M."/>
            <person name="Hauser L."/>
            <person name="Brambilla E.M."/>
            <person name="Kannan K.P."/>
            <person name="Rohde M."/>
            <person name="Tindall B.J."/>
            <person name="Goker M."/>
            <person name="Detter J.C."/>
            <person name="Woyke T."/>
            <person name="Bristow J."/>
            <person name="Eisen J.A."/>
            <person name="Markowitz V."/>
            <person name="Hugenholtz P."/>
            <person name="Kyrpides N.C."/>
            <person name="Klenk H.P."/>
            <person name="Lapidus A."/>
        </authorList>
    </citation>
    <scope>NUCLEOTIDE SEQUENCE [LARGE SCALE GENOMIC DNA]</scope>
    <source>
        <strain evidence="5">ATCC 33744 / DSM 2228 / GSL</strain>
    </source>
</reference>
<dbReference type="KEGG" id="hpk:Hprae_1522"/>
<accession>E3DP16</accession>
<keyword evidence="5" id="KW-1185">Reference proteome</keyword>
<dbReference type="PANTHER" id="PTHR36925">
    <property type="entry name" value="COBALT-PRECORRIN-6A REDUCTASE"/>
    <property type="match status" value="1"/>
</dbReference>
<sequence length="255" mass="28669">MILIIAGSSDSYQIISALKEKQKRIIASVTTDYGQELIKEKFEIPVIKKRMDTKALIDLIKSQKITQIIDATHPFADKISKNAIKAAQQTEITYLRFERQELKLDTKLTAQAKIIRVASYQEAAFKAKDFEKIFLTTGSKNINIFINEITNYKQRLFLRIMAFPAFIKKILAAGISPANLVAAKGPFSKEFNQAMFKEYQADVIITKASGKTGGLKTKIEAAAALGLTVILIERPKIDYPKVFNTVDNLIEYIID</sequence>
<evidence type="ECO:0000256" key="2">
    <source>
        <dbReference type="ARBA" id="ARBA00022573"/>
    </source>
</evidence>
<evidence type="ECO:0000313" key="4">
    <source>
        <dbReference type="EMBL" id="ADO77649.1"/>
    </source>
</evidence>
<dbReference type="UniPathway" id="UPA00148"/>
<dbReference type="PATRIC" id="fig|572479.3.peg.1542"/>
<dbReference type="Proteomes" id="UP000006866">
    <property type="component" value="Chromosome"/>
</dbReference>
<dbReference type="PROSITE" id="PS51014">
    <property type="entry name" value="COBK_CBIJ"/>
    <property type="match status" value="1"/>
</dbReference>
<dbReference type="NCBIfam" id="TIGR00715">
    <property type="entry name" value="precor6x_red"/>
    <property type="match status" value="1"/>
</dbReference>
<keyword evidence="3" id="KW-0560">Oxidoreductase</keyword>
<organism evidence="4 5">
    <name type="scientific">Halanaerobium praevalens (strain ATCC 33744 / DSM 2228 / GSL)</name>
    <dbReference type="NCBI Taxonomy" id="572479"/>
    <lineage>
        <taxon>Bacteria</taxon>
        <taxon>Bacillati</taxon>
        <taxon>Bacillota</taxon>
        <taxon>Clostridia</taxon>
        <taxon>Halanaerobiales</taxon>
        <taxon>Halanaerobiaceae</taxon>
        <taxon>Halanaerobium</taxon>
    </lineage>
</organism>
<dbReference type="EMBL" id="CP002175">
    <property type="protein sequence ID" value="ADO77649.1"/>
    <property type="molecule type" value="Genomic_DNA"/>
</dbReference>
<dbReference type="GO" id="GO:0009236">
    <property type="term" value="P:cobalamin biosynthetic process"/>
    <property type="evidence" value="ECO:0007669"/>
    <property type="project" value="UniProtKB-UniPathway"/>
</dbReference>
<reference evidence="5" key="1">
    <citation type="submission" date="2010-10" db="EMBL/GenBank/DDBJ databases">
        <title>The complete genome of Halanaerobium praevalens DSM 2228.</title>
        <authorList>
            <consortium name="US DOE Joint Genome Institute (JGI-PGF)"/>
            <person name="Lucas S."/>
            <person name="Copeland A."/>
            <person name="Lapidus A."/>
            <person name="Glavina del Rio T."/>
            <person name="Dalin E."/>
            <person name="Tice H."/>
            <person name="Bruce D."/>
            <person name="Goodwin L."/>
            <person name="Pitluck S."/>
            <person name="Kyrpides N."/>
            <person name="Mavromatis K."/>
            <person name="Ivanova N."/>
            <person name="Ovchinnikova G."/>
            <person name="Chertkov O."/>
            <person name="Detter J.C."/>
            <person name="Han C."/>
            <person name="Larimer F."/>
            <person name="Land M."/>
            <person name="Hauser L."/>
            <person name="Markowitz V."/>
            <person name="Cheng J.-F."/>
            <person name="Hugenholtz P."/>
            <person name="Woyke T."/>
            <person name="Wu D."/>
            <person name="Tindall B."/>
            <person name="Pomrenke H.G."/>
            <person name="Brambilla E."/>
            <person name="Klenk H.-P."/>
            <person name="Eisen J.A."/>
        </authorList>
    </citation>
    <scope>NUCLEOTIDE SEQUENCE [LARGE SCALE GENOMIC DNA]</scope>
    <source>
        <strain evidence="5">ATCC 33744 / DSM 2228 / GSL</strain>
    </source>
</reference>
<dbReference type="AlphaFoldDB" id="E3DP16"/>
<protein>
    <submittedName>
        <fullName evidence="4">Precorrin-6x reductase</fullName>
    </submittedName>
</protein>
<dbReference type="HOGENOM" id="CLU_068627_0_0_9"/>
<dbReference type="Pfam" id="PF02571">
    <property type="entry name" value="CbiJ"/>
    <property type="match status" value="1"/>
</dbReference>
<evidence type="ECO:0000313" key="5">
    <source>
        <dbReference type="Proteomes" id="UP000006866"/>
    </source>
</evidence>
<evidence type="ECO:0000256" key="1">
    <source>
        <dbReference type="ARBA" id="ARBA00004953"/>
    </source>
</evidence>
<dbReference type="RefSeq" id="WP_014553672.1">
    <property type="nucleotide sequence ID" value="NC_017455.1"/>
</dbReference>
<dbReference type="STRING" id="572479.Hprae_1522"/>
<dbReference type="eggNOG" id="COG2099">
    <property type="taxonomic scope" value="Bacteria"/>
</dbReference>
<proteinExistence type="predicted"/>